<keyword evidence="6" id="KW-0472">Membrane</keyword>
<reference evidence="8" key="1">
    <citation type="submission" date="2021-01" db="EMBL/GenBank/DDBJ databases">
        <authorList>
            <person name="Eckstrom K.M.E."/>
        </authorList>
    </citation>
    <scope>NUCLEOTIDE SEQUENCE</scope>
    <source>
        <strain evidence="8">UVCC 0001</strain>
    </source>
</reference>
<evidence type="ECO:0000256" key="6">
    <source>
        <dbReference type="SAM" id="Phobius"/>
    </source>
</evidence>
<keyword evidence="9" id="KW-1185">Reference proteome</keyword>
<feature type="transmembrane region" description="Helical" evidence="6">
    <location>
        <begin position="6"/>
        <end position="24"/>
    </location>
</feature>
<keyword evidence="4" id="KW-0378">Hydrolase</keyword>
<gene>
    <name evidence="8" type="ORF">QBZ16_002914</name>
</gene>
<dbReference type="GO" id="GO:0005739">
    <property type="term" value="C:mitochondrion"/>
    <property type="evidence" value="ECO:0007669"/>
    <property type="project" value="TreeGrafter"/>
</dbReference>
<dbReference type="GO" id="GO:0006508">
    <property type="term" value="P:proteolysis"/>
    <property type="evidence" value="ECO:0007669"/>
    <property type="project" value="TreeGrafter"/>
</dbReference>
<dbReference type="SMART" id="SM01011">
    <property type="entry name" value="AMP_N"/>
    <property type="match status" value="1"/>
</dbReference>
<accession>A0AAD9IJ37</accession>
<dbReference type="Gene3D" id="3.90.230.10">
    <property type="entry name" value="Creatinase/methionine aminopeptidase superfamily"/>
    <property type="match status" value="1"/>
</dbReference>
<evidence type="ECO:0000256" key="3">
    <source>
        <dbReference type="ARBA" id="ARBA00022723"/>
    </source>
</evidence>
<sequence>MMIDWAVWTFETIFCMVFATILNWRAEYWARYQFLTAAARPNYTPSKTTPGVSRASALFIFLVMALVAAPIMSTLITSLLGPGELAPGISAAEFQERRRRLAAAMPRDSVAVLPATATAYMTGVIPYPHRQDADFLYLTGLDQPGSVAVVHGQTGELTLFVPTPDATRELWDGARVSAAAAASEFGASEVHLMRDLPRLLPDLLRGTRAVYYDADKHAKGELGRWAPRELGFAEATHRPLRGADARAALEKRALMARSAAVAEAGLLAAMRADRAGSPGERHLAADFEARCRRAGAARLAYPSVVASGADACTIHYSRNDKPLRDGDLLLFDGGCELHGYCSDVTRTWPLGGAFSPAQRDAYDLVHGVQAALLAWCRPGMTLRQLHERSVRLVCEGLVDLRLAPSLPLARAAYRAFYPHSVGHWLGMDTHDTPSVSHDRPLEPGVHLTIEPGLYVPDDERFGALAGIGVRIEDVVRINDTAECTVLSQSMPTDAQSIEDYLARARQ</sequence>
<keyword evidence="5" id="KW-0464">Manganese</keyword>
<keyword evidence="6" id="KW-0812">Transmembrane</keyword>
<keyword evidence="6" id="KW-1133">Transmembrane helix</keyword>
<comment type="similarity">
    <text evidence="2">Belongs to the peptidase M24B family.</text>
</comment>
<evidence type="ECO:0000256" key="4">
    <source>
        <dbReference type="ARBA" id="ARBA00022801"/>
    </source>
</evidence>
<evidence type="ECO:0000259" key="7">
    <source>
        <dbReference type="SMART" id="SM01011"/>
    </source>
</evidence>
<proteinExistence type="inferred from homology"/>
<evidence type="ECO:0000256" key="2">
    <source>
        <dbReference type="ARBA" id="ARBA00008766"/>
    </source>
</evidence>
<dbReference type="Gene3D" id="3.40.350.10">
    <property type="entry name" value="Creatinase/prolidase N-terminal domain"/>
    <property type="match status" value="1"/>
</dbReference>
<protein>
    <recommendedName>
        <fullName evidence="7">Aminopeptidase P N-terminal domain-containing protein</fullName>
    </recommendedName>
</protein>
<name>A0AAD9IJ37_PROWI</name>
<organism evidence="8 9">
    <name type="scientific">Prototheca wickerhamii</name>
    <dbReference type="NCBI Taxonomy" id="3111"/>
    <lineage>
        <taxon>Eukaryota</taxon>
        <taxon>Viridiplantae</taxon>
        <taxon>Chlorophyta</taxon>
        <taxon>core chlorophytes</taxon>
        <taxon>Trebouxiophyceae</taxon>
        <taxon>Chlorellales</taxon>
        <taxon>Chlorellaceae</taxon>
        <taxon>Prototheca</taxon>
    </lineage>
</organism>
<dbReference type="Proteomes" id="UP001255856">
    <property type="component" value="Unassembled WGS sequence"/>
</dbReference>
<dbReference type="SUPFAM" id="SSF53092">
    <property type="entry name" value="Creatinase/prolidase N-terminal domain"/>
    <property type="match status" value="1"/>
</dbReference>
<dbReference type="InterPro" id="IPR029149">
    <property type="entry name" value="Creatin/AminoP/Spt16_N"/>
</dbReference>
<feature type="domain" description="Aminopeptidase P N-terminal" evidence="7">
    <location>
        <begin position="89"/>
        <end position="221"/>
    </location>
</feature>
<dbReference type="GO" id="GO:0030145">
    <property type="term" value="F:manganese ion binding"/>
    <property type="evidence" value="ECO:0007669"/>
    <property type="project" value="InterPro"/>
</dbReference>
<evidence type="ECO:0000256" key="1">
    <source>
        <dbReference type="ARBA" id="ARBA00001936"/>
    </source>
</evidence>
<dbReference type="AlphaFoldDB" id="A0AAD9IJ37"/>
<dbReference type="GO" id="GO:0070006">
    <property type="term" value="F:metalloaminopeptidase activity"/>
    <property type="evidence" value="ECO:0007669"/>
    <property type="project" value="InterPro"/>
</dbReference>
<keyword evidence="3" id="KW-0479">Metal-binding</keyword>
<evidence type="ECO:0000313" key="8">
    <source>
        <dbReference type="EMBL" id="KAK2079223.1"/>
    </source>
</evidence>
<dbReference type="PANTHER" id="PTHR43226:SF4">
    <property type="entry name" value="XAA-PRO AMINOPEPTIDASE 3"/>
    <property type="match status" value="1"/>
</dbReference>
<comment type="cofactor">
    <cofactor evidence="1">
        <name>Mn(2+)</name>
        <dbReference type="ChEBI" id="CHEBI:29035"/>
    </cofactor>
</comment>
<dbReference type="InterPro" id="IPR036005">
    <property type="entry name" value="Creatinase/aminopeptidase-like"/>
</dbReference>
<evidence type="ECO:0000256" key="5">
    <source>
        <dbReference type="ARBA" id="ARBA00023211"/>
    </source>
</evidence>
<dbReference type="Pfam" id="PF05195">
    <property type="entry name" value="AMP_N"/>
    <property type="match status" value="1"/>
</dbReference>
<dbReference type="EMBL" id="JASFZW010000003">
    <property type="protein sequence ID" value="KAK2079223.1"/>
    <property type="molecule type" value="Genomic_DNA"/>
</dbReference>
<dbReference type="InterPro" id="IPR007865">
    <property type="entry name" value="Aminopep_P_N"/>
</dbReference>
<feature type="transmembrane region" description="Helical" evidence="6">
    <location>
        <begin position="57"/>
        <end position="80"/>
    </location>
</feature>
<dbReference type="PANTHER" id="PTHR43226">
    <property type="entry name" value="XAA-PRO AMINOPEPTIDASE 3"/>
    <property type="match status" value="1"/>
</dbReference>
<dbReference type="InterPro" id="IPR000994">
    <property type="entry name" value="Pept_M24"/>
</dbReference>
<dbReference type="InterPro" id="IPR052433">
    <property type="entry name" value="X-Pro_dipept-like"/>
</dbReference>
<dbReference type="SUPFAM" id="SSF55920">
    <property type="entry name" value="Creatinase/aminopeptidase"/>
    <property type="match status" value="1"/>
</dbReference>
<dbReference type="Pfam" id="PF00557">
    <property type="entry name" value="Peptidase_M24"/>
    <property type="match status" value="1"/>
</dbReference>
<evidence type="ECO:0000313" key="9">
    <source>
        <dbReference type="Proteomes" id="UP001255856"/>
    </source>
</evidence>
<comment type="caution">
    <text evidence="8">The sequence shown here is derived from an EMBL/GenBank/DDBJ whole genome shotgun (WGS) entry which is preliminary data.</text>
</comment>